<dbReference type="eggNOG" id="KOG3024">
    <property type="taxonomic scope" value="Eukaryota"/>
</dbReference>
<organism evidence="4">
    <name type="scientific">Caenorhabditis brenneri</name>
    <name type="common">Nematode worm</name>
    <dbReference type="NCBI Taxonomy" id="135651"/>
    <lineage>
        <taxon>Eukaryota</taxon>
        <taxon>Metazoa</taxon>
        <taxon>Ecdysozoa</taxon>
        <taxon>Nematoda</taxon>
        <taxon>Chromadorea</taxon>
        <taxon>Rhabditida</taxon>
        <taxon>Rhabditina</taxon>
        <taxon>Rhabditomorpha</taxon>
        <taxon>Rhabditoidea</taxon>
        <taxon>Rhabditidae</taxon>
        <taxon>Peloderinae</taxon>
        <taxon>Caenorhabditis</taxon>
    </lineage>
</organism>
<feature type="region of interest" description="Disordered" evidence="2">
    <location>
        <begin position="308"/>
        <end position="362"/>
    </location>
</feature>
<protein>
    <submittedName>
        <fullName evidence="3">CBN-CEE-1 protein</fullName>
    </submittedName>
</protein>
<gene>
    <name evidence="3" type="primary">Cbn-cee-1</name>
    <name evidence="3" type="ORF">CAEBREN_20673</name>
</gene>
<reference evidence="4" key="1">
    <citation type="submission" date="2011-07" db="EMBL/GenBank/DDBJ databases">
        <authorList>
            <consortium name="Caenorhabditis brenneri Sequencing and Analysis Consortium"/>
            <person name="Wilson R.K."/>
        </authorList>
    </citation>
    <scope>NUCLEOTIDE SEQUENCE [LARGE SCALE GENOMIC DNA]</scope>
    <source>
        <strain evidence="4">PB2801</strain>
    </source>
</reference>
<dbReference type="GO" id="GO:0071818">
    <property type="term" value="C:BAT3 complex"/>
    <property type="evidence" value="ECO:0007669"/>
    <property type="project" value="TreeGrafter"/>
</dbReference>
<proteinExistence type="inferred from homology"/>
<keyword evidence="4" id="KW-1185">Reference proteome</keyword>
<dbReference type="InParanoid" id="G0MEK6"/>
<dbReference type="Gene3D" id="1.25.40.10">
    <property type="entry name" value="Tetratricopeptide repeat domain"/>
    <property type="match status" value="1"/>
</dbReference>
<evidence type="ECO:0000313" key="3">
    <source>
        <dbReference type="EMBL" id="EGT52297.1"/>
    </source>
</evidence>
<dbReference type="Pfam" id="PF04190">
    <property type="entry name" value="GET4"/>
    <property type="match status" value="1"/>
</dbReference>
<dbReference type="OMA" id="QYQCAID"/>
<dbReference type="EMBL" id="GL379791">
    <property type="protein sequence ID" value="EGT52297.1"/>
    <property type="molecule type" value="Genomic_DNA"/>
</dbReference>
<dbReference type="PANTHER" id="PTHR12875">
    <property type="entry name" value="GOLGI TO ER TRAFFIC PROTEIN 4 HOMOLOG"/>
    <property type="match status" value="1"/>
</dbReference>
<comment type="similarity">
    <text evidence="1">Belongs to the GET4 family.</text>
</comment>
<feature type="compositionally biased region" description="Polar residues" evidence="2">
    <location>
        <begin position="311"/>
        <end position="330"/>
    </location>
</feature>
<evidence type="ECO:0000256" key="1">
    <source>
        <dbReference type="ARBA" id="ARBA00005351"/>
    </source>
</evidence>
<evidence type="ECO:0000256" key="2">
    <source>
        <dbReference type="SAM" id="MobiDB-lite"/>
    </source>
</evidence>
<dbReference type="GO" id="GO:0045048">
    <property type="term" value="P:protein insertion into ER membrane"/>
    <property type="evidence" value="ECO:0007669"/>
    <property type="project" value="InterPro"/>
</dbReference>
<name>G0MEK6_CAEBE</name>
<accession>G0MEK6</accession>
<dbReference type="InterPro" id="IPR007317">
    <property type="entry name" value="GET4"/>
</dbReference>
<dbReference type="STRING" id="135651.G0MEK6"/>
<dbReference type="OrthoDB" id="10252405at2759"/>
<sequence>MDAATLSRLEEFEKDKKFYDALQFYRTKVTRSFRLKSANEVAISLVTHALNFFFREKQYQCAIDIATQYAECLSKNNVDLNHAAFELLADSVAKFANFAEIENEAGNTQPEQLLNTARCKCVDLAIQWTKQKSTTPQEKKYGSAAFHTVLAKKFIAVDHLELAKNHFLLSDDSKSFAKFLHQEYEKDNIKKVDSDIIIVEAVLQTLCLDRFPFAVALFKDYVKPNKYPFEKPLFNFQHILFDVIETENQPQYSELTASYQTELKRCYAFIGYLTRIGKLYFGIRDNQCMSGGLGNLFSGLLGAQKEEETATSHITSRTPSRQKATTSAQPSPFGAFPPGMMASAPAPLPKKIQKVEVEEDLD</sequence>
<dbReference type="AlphaFoldDB" id="G0MEK6"/>
<dbReference type="FunCoup" id="G0MEK6">
    <property type="interactions" value="3274"/>
</dbReference>
<dbReference type="Proteomes" id="UP000008068">
    <property type="component" value="Unassembled WGS sequence"/>
</dbReference>
<dbReference type="InterPro" id="IPR011990">
    <property type="entry name" value="TPR-like_helical_dom_sf"/>
</dbReference>
<evidence type="ECO:0000313" key="4">
    <source>
        <dbReference type="Proteomes" id="UP000008068"/>
    </source>
</evidence>
<dbReference type="HOGENOM" id="CLU_765549_0_0_1"/>
<dbReference type="PANTHER" id="PTHR12875:SF0">
    <property type="entry name" value="GOLGI TO ER TRAFFIC PROTEIN 4 HOMOLOG"/>
    <property type="match status" value="1"/>
</dbReference>